<gene>
    <name evidence="1" type="ORF">AT575_05980</name>
</gene>
<organism evidence="1 2">
    <name type="scientific">Streptococcus penaeicida</name>
    <dbReference type="NCBI Taxonomy" id="1765960"/>
    <lineage>
        <taxon>Bacteria</taxon>
        <taxon>Bacillati</taxon>
        <taxon>Bacillota</taxon>
        <taxon>Bacilli</taxon>
        <taxon>Lactobacillales</taxon>
        <taxon>Streptococcaceae</taxon>
        <taxon>Streptococcus</taxon>
    </lineage>
</organism>
<dbReference type="Proteomes" id="UP000235963">
    <property type="component" value="Unassembled WGS sequence"/>
</dbReference>
<sequence>MKILKKKKRVIKRVLIDGKVFKLDYSWGNLEKIAEMLKDNEVDTMIKMNLTMCMLSHDTYFQNYPLKKAMALVEKYWSKELRNYSNATFLKAMLIDNRIYKNINSPNLKNKLSH</sequence>
<protein>
    <submittedName>
        <fullName evidence="1">Uncharacterized protein</fullName>
    </submittedName>
</protein>
<accession>A0A2N8LBC3</accession>
<reference evidence="1 2" key="1">
    <citation type="submission" date="2015-12" db="EMBL/GenBank/DDBJ databases">
        <title>Streptococcus penaeicida sp. nov.</title>
        <authorList>
            <person name="Gomez-Gil B."/>
            <person name="Morales-Covarrubias M."/>
        </authorList>
    </citation>
    <scope>NUCLEOTIDE SEQUENCE [LARGE SCALE GENOMIC DNA]</scope>
    <source>
        <strain evidence="1 2">CAIM 1838</strain>
    </source>
</reference>
<keyword evidence="2" id="KW-1185">Reference proteome</keyword>
<proteinExistence type="predicted"/>
<name>A0A2N8LBC3_9STRE</name>
<evidence type="ECO:0000313" key="1">
    <source>
        <dbReference type="EMBL" id="PND47455.1"/>
    </source>
</evidence>
<dbReference type="EMBL" id="LOCM01000024">
    <property type="protein sequence ID" value="PND47455.1"/>
    <property type="molecule type" value="Genomic_DNA"/>
</dbReference>
<comment type="caution">
    <text evidence="1">The sequence shown here is derived from an EMBL/GenBank/DDBJ whole genome shotgun (WGS) entry which is preliminary data.</text>
</comment>
<evidence type="ECO:0000313" key="2">
    <source>
        <dbReference type="Proteomes" id="UP000235963"/>
    </source>
</evidence>
<dbReference type="AlphaFoldDB" id="A0A2N8LBC3"/>